<dbReference type="Gramene" id="ONIVA09G13650.3">
    <property type="protein sequence ID" value="ONIVA09G13650.3"/>
    <property type="gene ID" value="ONIVA09G13650"/>
</dbReference>
<protein>
    <submittedName>
        <fullName evidence="2">Carbonic anhydrase</fullName>
    </submittedName>
</protein>
<dbReference type="Proteomes" id="UP000006591">
    <property type="component" value="Chromosome 9"/>
</dbReference>
<accession>A0A0E0IKY0</accession>
<dbReference type="EnsemblPlants" id="ONIVA09G13650.3">
    <property type="protein sequence ID" value="ONIVA09G13650.3"/>
    <property type="gene ID" value="ONIVA09G13650"/>
</dbReference>
<evidence type="ECO:0000313" key="2">
    <source>
        <dbReference type="EnsemblPlants" id="ONIVA09G13650.3"/>
    </source>
</evidence>
<feature type="region of interest" description="Disordered" evidence="1">
    <location>
        <begin position="119"/>
        <end position="154"/>
    </location>
</feature>
<sequence length="154" mass="16618">MPSGWESTGEGAPFLAGACCVLWSPGPCDQQLGAWLLPPPPHAQLQLRSLTRHHLRRCLLSHVHLKTQRSSTCGAPPDTTTASLPPASSRRLVVQSIVFHAPTQRNSIVMRPMPLMGPSTWAHDNHSHSPSIEESNGQDPPTASQTDGRDVSPT</sequence>
<organism evidence="2">
    <name type="scientific">Oryza nivara</name>
    <name type="common">Indian wild rice</name>
    <name type="synonym">Oryza sativa f. spontanea</name>
    <dbReference type="NCBI Taxonomy" id="4536"/>
    <lineage>
        <taxon>Eukaryota</taxon>
        <taxon>Viridiplantae</taxon>
        <taxon>Streptophyta</taxon>
        <taxon>Embryophyta</taxon>
        <taxon>Tracheophyta</taxon>
        <taxon>Spermatophyta</taxon>
        <taxon>Magnoliopsida</taxon>
        <taxon>Liliopsida</taxon>
        <taxon>Poales</taxon>
        <taxon>Poaceae</taxon>
        <taxon>BOP clade</taxon>
        <taxon>Oryzoideae</taxon>
        <taxon>Oryzeae</taxon>
        <taxon>Oryzinae</taxon>
        <taxon>Oryza</taxon>
    </lineage>
</organism>
<keyword evidence="3" id="KW-1185">Reference proteome</keyword>
<reference evidence="2" key="1">
    <citation type="submission" date="2015-04" db="UniProtKB">
        <authorList>
            <consortium name="EnsemblPlants"/>
        </authorList>
    </citation>
    <scope>IDENTIFICATION</scope>
    <source>
        <strain evidence="2">SL10</strain>
    </source>
</reference>
<evidence type="ECO:0000256" key="1">
    <source>
        <dbReference type="SAM" id="MobiDB-lite"/>
    </source>
</evidence>
<dbReference type="HOGENOM" id="CLU_1707149_0_0_1"/>
<dbReference type="AlphaFoldDB" id="A0A0E0IKY0"/>
<feature type="compositionally biased region" description="Polar residues" evidence="1">
    <location>
        <begin position="128"/>
        <end position="146"/>
    </location>
</feature>
<proteinExistence type="predicted"/>
<evidence type="ECO:0000313" key="3">
    <source>
        <dbReference type="Proteomes" id="UP000006591"/>
    </source>
</evidence>
<reference evidence="2" key="2">
    <citation type="submission" date="2018-04" db="EMBL/GenBank/DDBJ databases">
        <title>OnivRS2 (Oryza nivara Reference Sequence Version 2).</title>
        <authorList>
            <person name="Zhang J."/>
            <person name="Kudrna D."/>
            <person name="Lee S."/>
            <person name="Talag J."/>
            <person name="Rajasekar S."/>
            <person name="Welchert J."/>
            <person name="Hsing Y.-I."/>
            <person name="Wing R.A."/>
        </authorList>
    </citation>
    <scope>NUCLEOTIDE SEQUENCE [LARGE SCALE GENOMIC DNA]</scope>
    <source>
        <strain evidence="2">SL10</strain>
    </source>
</reference>
<name>A0A0E0IKY0_ORYNI</name>